<dbReference type="NCBIfam" id="NF004366">
    <property type="entry name" value="PRK05738.3-2"/>
    <property type="match status" value="1"/>
</dbReference>
<dbReference type="InterPro" id="IPR012677">
    <property type="entry name" value="Nucleotide-bd_a/b_plait_sf"/>
</dbReference>
<keyword evidence="2 6" id="KW-0699">rRNA-binding</keyword>
<dbReference type="GO" id="GO:0005840">
    <property type="term" value="C:ribosome"/>
    <property type="evidence" value="ECO:0007669"/>
    <property type="project" value="UniProtKB-KW"/>
</dbReference>
<comment type="function">
    <text evidence="6">One of the early assembly proteins it binds 23S rRNA. One of the proteins that surrounds the polypeptide exit tunnel on the outside of the ribosome. Forms the main docking site for trigger factor binding to the ribosome.</text>
</comment>
<dbReference type="EMBL" id="LYVF01000167">
    <property type="protein sequence ID" value="OAT81196.1"/>
    <property type="molecule type" value="Genomic_DNA"/>
</dbReference>
<dbReference type="PROSITE" id="PS00050">
    <property type="entry name" value="RIBOSOMAL_L23"/>
    <property type="match status" value="1"/>
</dbReference>
<keyword evidence="3 6" id="KW-0694">RNA-binding</keyword>
<accession>A0A1B7LDQ1</accession>
<keyword evidence="5 6" id="KW-0687">Ribonucleoprotein</keyword>
<evidence type="ECO:0000256" key="6">
    <source>
        <dbReference type="HAMAP-Rule" id="MF_01369"/>
    </source>
</evidence>
<dbReference type="Pfam" id="PF00276">
    <property type="entry name" value="Ribosomal_L23"/>
    <property type="match status" value="1"/>
</dbReference>
<evidence type="ECO:0000256" key="3">
    <source>
        <dbReference type="ARBA" id="ARBA00022884"/>
    </source>
</evidence>
<proteinExistence type="inferred from homology"/>
<evidence type="ECO:0000256" key="1">
    <source>
        <dbReference type="ARBA" id="ARBA00006700"/>
    </source>
</evidence>
<dbReference type="NCBIfam" id="NF004359">
    <property type="entry name" value="PRK05738.1-3"/>
    <property type="match status" value="1"/>
</dbReference>
<dbReference type="InterPro" id="IPR013025">
    <property type="entry name" value="Ribosomal_uL23-like"/>
</dbReference>
<comment type="subunit">
    <text evidence="6">Part of the 50S ribosomal subunit. Contacts protein L29, and trigger factor when it is bound to the ribosome.</text>
</comment>
<dbReference type="NCBIfam" id="NF004363">
    <property type="entry name" value="PRK05738.2-4"/>
    <property type="match status" value="1"/>
</dbReference>
<keyword evidence="4 6" id="KW-0689">Ribosomal protein</keyword>
<dbReference type="NCBIfam" id="NF004364">
    <property type="entry name" value="PRK05738.2-5"/>
    <property type="match status" value="1"/>
</dbReference>
<dbReference type="InterPro" id="IPR012678">
    <property type="entry name" value="Ribosomal_uL23/eL15/eS24_sf"/>
</dbReference>
<name>A0A1B7LDQ1_9FIRM</name>
<protein>
    <recommendedName>
        <fullName evidence="6">Large ribosomal subunit protein uL23</fullName>
    </recommendedName>
</protein>
<evidence type="ECO:0000256" key="5">
    <source>
        <dbReference type="ARBA" id="ARBA00023274"/>
    </source>
</evidence>
<dbReference type="OrthoDB" id="9793353at2"/>
<organism evidence="8 9">
    <name type="scientific">Desulfotomaculum copahuensis</name>
    <dbReference type="NCBI Taxonomy" id="1838280"/>
    <lineage>
        <taxon>Bacteria</taxon>
        <taxon>Bacillati</taxon>
        <taxon>Bacillota</taxon>
        <taxon>Clostridia</taxon>
        <taxon>Eubacteriales</taxon>
        <taxon>Desulfotomaculaceae</taxon>
        <taxon>Desulfotomaculum</taxon>
    </lineage>
</organism>
<comment type="caution">
    <text evidence="8">The sequence shown here is derived from an EMBL/GenBank/DDBJ whole genome shotgun (WGS) entry which is preliminary data.</text>
</comment>
<evidence type="ECO:0000256" key="4">
    <source>
        <dbReference type="ARBA" id="ARBA00022980"/>
    </source>
</evidence>
<dbReference type="GO" id="GO:1990904">
    <property type="term" value="C:ribonucleoprotein complex"/>
    <property type="evidence" value="ECO:0007669"/>
    <property type="project" value="UniProtKB-KW"/>
</dbReference>
<dbReference type="RefSeq" id="WP_066669045.1">
    <property type="nucleotide sequence ID" value="NZ_LYVF01000167.1"/>
</dbReference>
<dbReference type="HAMAP" id="MF_01369_B">
    <property type="entry name" value="Ribosomal_uL23_B"/>
    <property type="match status" value="1"/>
</dbReference>
<sequence>MKNPRDILRRPVVTEKSMALQAENKYTFIVDPGANKVEIKKAVEDLFKVKVEKVHTLRVKGKLKRVRNVWGRRPDVKKAIVTLKEGNKIELFEGV</sequence>
<dbReference type="AlphaFoldDB" id="A0A1B7LDQ1"/>
<dbReference type="SUPFAM" id="SSF54189">
    <property type="entry name" value="Ribosomal proteins S24e, L23 and L15e"/>
    <property type="match status" value="1"/>
</dbReference>
<dbReference type="FunFam" id="3.30.70.330:FF:000001">
    <property type="entry name" value="50S ribosomal protein L23"/>
    <property type="match status" value="1"/>
</dbReference>
<dbReference type="GO" id="GO:0006412">
    <property type="term" value="P:translation"/>
    <property type="evidence" value="ECO:0007669"/>
    <property type="project" value="UniProtKB-UniRule"/>
</dbReference>
<evidence type="ECO:0000256" key="2">
    <source>
        <dbReference type="ARBA" id="ARBA00022730"/>
    </source>
</evidence>
<dbReference type="GO" id="GO:0019843">
    <property type="term" value="F:rRNA binding"/>
    <property type="evidence" value="ECO:0007669"/>
    <property type="project" value="UniProtKB-UniRule"/>
</dbReference>
<evidence type="ECO:0000256" key="7">
    <source>
        <dbReference type="RuleBase" id="RU003934"/>
    </source>
</evidence>
<dbReference type="Gene3D" id="3.30.70.330">
    <property type="match status" value="1"/>
</dbReference>
<evidence type="ECO:0000313" key="9">
    <source>
        <dbReference type="Proteomes" id="UP000078532"/>
    </source>
</evidence>
<evidence type="ECO:0000313" key="8">
    <source>
        <dbReference type="EMBL" id="OAT81196.1"/>
    </source>
</evidence>
<gene>
    <name evidence="6" type="primary">rplW</name>
    <name evidence="8" type="ORF">A6M21_11425</name>
</gene>
<keyword evidence="9" id="KW-1185">Reference proteome</keyword>
<dbReference type="GO" id="GO:0003735">
    <property type="term" value="F:structural constituent of ribosome"/>
    <property type="evidence" value="ECO:0007669"/>
    <property type="project" value="InterPro"/>
</dbReference>
<dbReference type="STRING" id="1838280.A6M21_11425"/>
<dbReference type="PANTHER" id="PTHR11620">
    <property type="entry name" value="60S RIBOSOMAL PROTEIN L23A"/>
    <property type="match status" value="1"/>
</dbReference>
<comment type="similarity">
    <text evidence="1 6 7">Belongs to the universal ribosomal protein uL23 family.</text>
</comment>
<dbReference type="InterPro" id="IPR001014">
    <property type="entry name" value="Ribosomal_uL23_CS"/>
</dbReference>
<dbReference type="Proteomes" id="UP000078532">
    <property type="component" value="Unassembled WGS sequence"/>
</dbReference>
<reference evidence="8 9" key="1">
    <citation type="submission" date="2016-04" db="EMBL/GenBank/DDBJ databases">
        <authorList>
            <person name="Evans L.H."/>
            <person name="Alamgir A."/>
            <person name="Owens N."/>
            <person name="Weber N.D."/>
            <person name="Virtaneva K."/>
            <person name="Barbian K."/>
            <person name="Babar A."/>
            <person name="Rosenke K."/>
        </authorList>
    </citation>
    <scope>NUCLEOTIDE SEQUENCE [LARGE SCALE GENOMIC DNA]</scope>
    <source>
        <strain evidence="8 9">LMa1</strain>
    </source>
</reference>